<keyword evidence="9" id="KW-0479">Metal-binding</keyword>
<dbReference type="InterPro" id="IPR006667">
    <property type="entry name" value="SLC41_membr_dom"/>
</dbReference>
<reference evidence="12" key="1">
    <citation type="submission" date="2016-10" db="EMBL/GenBank/DDBJ databases">
        <authorList>
            <person name="Varghese N."/>
            <person name="Submissions S."/>
        </authorList>
    </citation>
    <scope>NUCLEOTIDE SEQUENCE [LARGE SCALE GENOMIC DNA]</scope>
    <source>
        <strain evidence="12">ATCC 43811</strain>
    </source>
</reference>
<evidence type="ECO:0000256" key="3">
    <source>
        <dbReference type="ARBA" id="ARBA00022448"/>
    </source>
</evidence>
<keyword evidence="7 9" id="KW-0472">Membrane</keyword>
<dbReference type="CDD" id="cd04606">
    <property type="entry name" value="CBS_pair_Mg_transporter"/>
    <property type="match status" value="1"/>
</dbReference>
<evidence type="ECO:0000256" key="4">
    <source>
        <dbReference type="ARBA" id="ARBA00022692"/>
    </source>
</evidence>
<keyword evidence="5 9" id="KW-0460">Magnesium</keyword>
<dbReference type="InterPro" id="IPR046342">
    <property type="entry name" value="CBS_dom_sf"/>
</dbReference>
<dbReference type="InterPro" id="IPR036739">
    <property type="entry name" value="SLC41_membr_dom_sf"/>
</dbReference>
<feature type="transmembrane region" description="Helical" evidence="9">
    <location>
        <begin position="443"/>
        <end position="467"/>
    </location>
</feature>
<keyword evidence="8" id="KW-0129">CBS domain</keyword>
<dbReference type="SMART" id="SM00924">
    <property type="entry name" value="MgtE_N"/>
    <property type="match status" value="1"/>
</dbReference>
<gene>
    <name evidence="11" type="ORF">SAMN02745150_00298</name>
</gene>
<sequence>MPKQEHNNVPEINLQDKFEEILAGQRAYIESLIKKHAWTKLEEFLNAADPHEIASVLEDLDTTKSIIVFRMLGEQEARAVFAYLSPEDQEKILHAFTDAEAAKLLSTMDPDDRTKILGDLPADFVTKLLRLLPVEERKIANSLLNYPEGSAGRLMTPKFVSLHENLTAEEALKLVKSQASQKETIYTCYVTNDKGVLTASVELEDIILAPEKKRLKDFMKEDPVSATTDADKEEIARLIQYYDMIALPITDKHHRLVGIITHDDIMDILQDEATEDFQRFTGINPSEVNYLNGSLWSFILNRSGWVLVLLLLAGFSQDMIISYGALLEDRWMELSLFFTVLVGVGGNVGSQSSVLVIRGIATGEIGKKDTSKLFWRALVSGVAMGLLLASVLLLRIFLFKTGSEVKGVAAFAMVLIVTVANLLGAMLPIILKKFKIDPAVVSAPLISTLMDLGGLILYLEIAVFIFLD</sequence>
<keyword evidence="6 9" id="KW-1133">Transmembrane helix</keyword>
<evidence type="ECO:0000313" key="12">
    <source>
        <dbReference type="Proteomes" id="UP000240042"/>
    </source>
</evidence>
<dbReference type="SMART" id="SM00116">
    <property type="entry name" value="CBS"/>
    <property type="match status" value="2"/>
</dbReference>
<dbReference type="GO" id="GO:0005886">
    <property type="term" value="C:plasma membrane"/>
    <property type="evidence" value="ECO:0007669"/>
    <property type="project" value="UniProtKB-SubCell"/>
</dbReference>
<dbReference type="RefSeq" id="WP_092317631.1">
    <property type="nucleotide sequence ID" value="NZ_FOKY01000001.1"/>
</dbReference>
<dbReference type="OrthoDB" id="9790355at2"/>
<evidence type="ECO:0000313" key="11">
    <source>
        <dbReference type="EMBL" id="SFB69750.1"/>
    </source>
</evidence>
<dbReference type="PROSITE" id="PS51371">
    <property type="entry name" value="CBS"/>
    <property type="match status" value="2"/>
</dbReference>
<evidence type="ECO:0000256" key="9">
    <source>
        <dbReference type="RuleBase" id="RU362011"/>
    </source>
</evidence>
<feature type="domain" description="CBS" evidence="10">
    <location>
        <begin position="219"/>
        <end position="275"/>
    </location>
</feature>
<dbReference type="STRING" id="34097.SAMN02745150_00298"/>
<protein>
    <recommendedName>
        <fullName evidence="9">Magnesium transporter MgtE</fullName>
    </recommendedName>
</protein>
<keyword evidence="4 9" id="KW-0812">Transmembrane</keyword>
<evidence type="ECO:0000259" key="10">
    <source>
        <dbReference type="PROSITE" id="PS51371"/>
    </source>
</evidence>
<dbReference type="NCBIfam" id="TIGR00400">
    <property type="entry name" value="mgtE"/>
    <property type="match status" value="1"/>
</dbReference>
<dbReference type="EMBL" id="FOKY01000001">
    <property type="protein sequence ID" value="SFB69750.1"/>
    <property type="molecule type" value="Genomic_DNA"/>
</dbReference>
<dbReference type="InterPro" id="IPR038076">
    <property type="entry name" value="MgtE_N_sf"/>
</dbReference>
<evidence type="ECO:0000256" key="2">
    <source>
        <dbReference type="ARBA" id="ARBA00009749"/>
    </source>
</evidence>
<dbReference type="AlphaFoldDB" id="A0A1I1DA99"/>
<dbReference type="Gene3D" id="1.10.357.20">
    <property type="entry name" value="SLC41 divalent cation transporters, integral membrane domain"/>
    <property type="match status" value="1"/>
</dbReference>
<feature type="transmembrane region" description="Helical" evidence="9">
    <location>
        <begin position="304"/>
        <end position="324"/>
    </location>
</feature>
<comment type="subunit">
    <text evidence="9">Homodimer.</text>
</comment>
<evidence type="ECO:0000256" key="8">
    <source>
        <dbReference type="PROSITE-ProRule" id="PRU00703"/>
    </source>
</evidence>
<dbReference type="PANTHER" id="PTHR43773:SF1">
    <property type="entry name" value="MAGNESIUM TRANSPORTER MGTE"/>
    <property type="match status" value="1"/>
</dbReference>
<evidence type="ECO:0000256" key="7">
    <source>
        <dbReference type="ARBA" id="ARBA00023136"/>
    </source>
</evidence>
<dbReference type="GO" id="GO:0046872">
    <property type="term" value="F:metal ion binding"/>
    <property type="evidence" value="ECO:0007669"/>
    <property type="project" value="UniProtKB-KW"/>
</dbReference>
<keyword evidence="9" id="KW-1003">Cell membrane</keyword>
<dbReference type="InterPro" id="IPR000644">
    <property type="entry name" value="CBS_dom"/>
</dbReference>
<dbReference type="GO" id="GO:0015095">
    <property type="term" value="F:magnesium ion transmembrane transporter activity"/>
    <property type="evidence" value="ECO:0007669"/>
    <property type="project" value="UniProtKB-UniRule"/>
</dbReference>
<accession>A0A1I1DA99</accession>
<dbReference type="SUPFAM" id="SSF158791">
    <property type="entry name" value="MgtE N-terminal domain-like"/>
    <property type="match status" value="1"/>
</dbReference>
<name>A0A1I1DA99_BREAD</name>
<feature type="transmembrane region" description="Helical" evidence="9">
    <location>
        <begin position="410"/>
        <end position="431"/>
    </location>
</feature>
<dbReference type="Pfam" id="PF01769">
    <property type="entry name" value="MgtE"/>
    <property type="match status" value="1"/>
</dbReference>
<comment type="function">
    <text evidence="9">Acts as a magnesium transporter.</text>
</comment>
<dbReference type="PANTHER" id="PTHR43773">
    <property type="entry name" value="MAGNESIUM TRANSPORTER MGTE"/>
    <property type="match status" value="1"/>
</dbReference>
<keyword evidence="3 9" id="KW-0813">Transport</keyword>
<dbReference type="Pfam" id="PF00571">
    <property type="entry name" value="CBS"/>
    <property type="match status" value="2"/>
</dbReference>
<dbReference type="SUPFAM" id="SSF161093">
    <property type="entry name" value="MgtE membrane domain-like"/>
    <property type="match status" value="1"/>
</dbReference>
<evidence type="ECO:0000256" key="5">
    <source>
        <dbReference type="ARBA" id="ARBA00022842"/>
    </source>
</evidence>
<dbReference type="Proteomes" id="UP000240042">
    <property type="component" value="Unassembled WGS sequence"/>
</dbReference>
<keyword evidence="12" id="KW-1185">Reference proteome</keyword>
<dbReference type="Gene3D" id="3.10.580.10">
    <property type="entry name" value="CBS-domain"/>
    <property type="match status" value="1"/>
</dbReference>
<feature type="domain" description="CBS" evidence="10">
    <location>
        <begin position="155"/>
        <end position="218"/>
    </location>
</feature>
<comment type="similarity">
    <text evidence="2 9">Belongs to the SLC41A transporter family.</text>
</comment>
<dbReference type="Pfam" id="PF03448">
    <property type="entry name" value="MgtE_N"/>
    <property type="match status" value="1"/>
</dbReference>
<feature type="transmembrane region" description="Helical" evidence="9">
    <location>
        <begin position="336"/>
        <end position="361"/>
    </location>
</feature>
<dbReference type="InterPro" id="IPR006668">
    <property type="entry name" value="Mg_transptr_MgtE_intracell_dom"/>
</dbReference>
<dbReference type="InterPro" id="IPR006669">
    <property type="entry name" value="MgtE_transporter"/>
</dbReference>
<evidence type="ECO:0000256" key="6">
    <source>
        <dbReference type="ARBA" id="ARBA00022989"/>
    </source>
</evidence>
<dbReference type="SUPFAM" id="SSF54631">
    <property type="entry name" value="CBS-domain pair"/>
    <property type="match status" value="1"/>
</dbReference>
<dbReference type="Gene3D" id="1.25.60.10">
    <property type="entry name" value="MgtE N-terminal domain-like"/>
    <property type="match status" value="1"/>
</dbReference>
<comment type="subcellular location">
    <subcellularLocation>
        <location evidence="9">Cell membrane</location>
        <topology evidence="9">Multi-pass membrane protein</topology>
    </subcellularLocation>
    <subcellularLocation>
        <location evidence="1">Membrane</location>
        <topology evidence="1">Multi-pass membrane protein</topology>
    </subcellularLocation>
</comment>
<organism evidence="11 12">
    <name type="scientific">Brevinema andersonii</name>
    <dbReference type="NCBI Taxonomy" id="34097"/>
    <lineage>
        <taxon>Bacteria</taxon>
        <taxon>Pseudomonadati</taxon>
        <taxon>Spirochaetota</taxon>
        <taxon>Spirochaetia</taxon>
        <taxon>Brevinematales</taxon>
        <taxon>Brevinemataceae</taxon>
        <taxon>Brevinema</taxon>
    </lineage>
</organism>
<proteinExistence type="inferred from homology"/>
<feature type="transmembrane region" description="Helical" evidence="9">
    <location>
        <begin position="373"/>
        <end position="398"/>
    </location>
</feature>
<evidence type="ECO:0000256" key="1">
    <source>
        <dbReference type="ARBA" id="ARBA00004141"/>
    </source>
</evidence>